<evidence type="ECO:0000313" key="2">
    <source>
        <dbReference type="EMBL" id="MFC0320303.1"/>
    </source>
</evidence>
<dbReference type="EMBL" id="JBHLWO010000002">
    <property type="protein sequence ID" value="MFC0320303.1"/>
    <property type="molecule type" value="Genomic_DNA"/>
</dbReference>
<gene>
    <name evidence="2" type="ORF">ACFFI0_18395</name>
</gene>
<sequence>MAADPLLSEIMIWAPNFAPRGWAFCQGQLLAISSNSALFALLGTTYGGNGTTTFALPDLQGRAVIGQGQSPGGSNYTLGQTAGTETITLTSAQMPMHTHQATFTPTPGSVSVGVSTNQAQTHVATSGSVLAAPYDPNNAASLNGFIDQANAGTLVNLGGVSATGGGDVAVGFAGGNIPFNIMQPYQVLNFVIALQGVFPSRE</sequence>
<dbReference type="InterPro" id="IPR037053">
    <property type="entry name" value="Phage_tail_collar_dom_sf"/>
</dbReference>
<feature type="domain" description="Phage tail collar" evidence="1">
    <location>
        <begin position="9"/>
        <end position="63"/>
    </location>
</feature>
<reference evidence="2 3" key="1">
    <citation type="submission" date="2024-09" db="EMBL/GenBank/DDBJ databases">
        <authorList>
            <person name="Sun Q."/>
            <person name="Mori K."/>
        </authorList>
    </citation>
    <scope>NUCLEOTIDE SEQUENCE [LARGE SCALE GENOMIC DNA]</scope>
    <source>
        <strain evidence="2 3">CCM 7765</strain>
    </source>
</reference>
<dbReference type="Proteomes" id="UP001589774">
    <property type="component" value="Unassembled WGS sequence"/>
</dbReference>
<dbReference type="SUPFAM" id="SSF88874">
    <property type="entry name" value="Receptor-binding domain of short tail fibre protein gp12"/>
    <property type="match status" value="1"/>
</dbReference>
<dbReference type="RefSeq" id="WP_149105949.1">
    <property type="nucleotide sequence ID" value="NZ_JBHLWO010000002.1"/>
</dbReference>
<dbReference type="Pfam" id="PF07484">
    <property type="entry name" value="Collar"/>
    <property type="match status" value="1"/>
</dbReference>
<proteinExistence type="predicted"/>
<evidence type="ECO:0000313" key="3">
    <source>
        <dbReference type="Proteomes" id="UP001589774"/>
    </source>
</evidence>
<dbReference type="Gene3D" id="3.90.1340.10">
    <property type="entry name" value="Phage tail collar domain"/>
    <property type="match status" value="1"/>
</dbReference>
<evidence type="ECO:0000259" key="1">
    <source>
        <dbReference type="Pfam" id="PF07484"/>
    </source>
</evidence>
<organism evidence="2 3">
    <name type="scientific">Olivibacter oleidegradans</name>
    <dbReference type="NCBI Taxonomy" id="760123"/>
    <lineage>
        <taxon>Bacteria</taxon>
        <taxon>Pseudomonadati</taxon>
        <taxon>Bacteroidota</taxon>
        <taxon>Sphingobacteriia</taxon>
        <taxon>Sphingobacteriales</taxon>
        <taxon>Sphingobacteriaceae</taxon>
        <taxon>Olivibacter</taxon>
    </lineage>
</organism>
<protein>
    <submittedName>
        <fullName evidence="2">Phage tail protein</fullName>
    </submittedName>
</protein>
<accession>A0ABV6HN35</accession>
<keyword evidence="3" id="KW-1185">Reference proteome</keyword>
<dbReference type="InterPro" id="IPR011083">
    <property type="entry name" value="Phage_tail_collar_dom"/>
</dbReference>
<name>A0ABV6HN35_9SPHI</name>
<comment type="caution">
    <text evidence="2">The sequence shown here is derived from an EMBL/GenBank/DDBJ whole genome shotgun (WGS) entry which is preliminary data.</text>
</comment>